<dbReference type="Pfam" id="PF11832">
    <property type="entry name" value="DUF3352"/>
    <property type="match status" value="1"/>
</dbReference>
<dbReference type="RefSeq" id="WP_133739428.1">
    <property type="nucleotide sequence ID" value="NZ_SNYN01000001.1"/>
</dbReference>
<dbReference type="AlphaFoldDB" id="A0A4R6V338"/>
<proteinExistence type="predicted"/>
<accession>A0A4R6V338</accession>
<dbReference type="Proteomes" id="UP000295281">
    <property type="component" value="Unassembled WGS sequence"/>
</dbReference>
<dbReference type="EMBL" id="SNYN01000001">
    <property type="protein sequence ID" value="TDQ54805.1"/>
    <property type="molecule type" value="Genomic_DNA"/>
</dbReference>
<evidence type="ECO:0000313" key="4">
    <source>
        <dbReference type="Proteomes" id="UP000295281"/>
    </source>
</evidence>
<comment type="caution">
    <text evidence="3">The sequence shown here is derived from an EMBL/GenBank/DDBJ whole genome shotgun (WGS) entry which is preliminary data.</text>
</comment>
<feature type="compositionally biased region" description="Low complexity" evidence="1">
    <location>
        <begin position="15"/>
        <end position="27"/>
    </location>
</feature>
<reference evidence="3 4" key="1">
    <citation type="submission" date="2019-03" db="EMBL/GenBank/DDBJ databases">
        <title>Genomic Encyclopedia of Type Strains, Phase IV (KMG-IV): sequencing the most valuable type-strain genomes for metagenomic binning, comparative biology and taxonomic classification.</title>
        <authorList>
            <person name="Goeker M."/>
        </authorList>
    </citation>
    <scope>NUCLEOTIDE SEQUENCE [LARGE SCALE GENOMIC DNA]</scope>
    <source>
        <strain evidence="3 4">DSM 46770</strain>
    </source>
</reference>
<gene>
    <name evidence="3" type="ORF">EV190_101121</name>
</gene>
<keyword evidence="4" id="KW-1185">Reference proteome</keyword>
<evidence type="ECO:0000256" key="1">
    <source>
        <dbReference type="SAM" id="MobiDB-lite"/>
    </source>
</evidence>
<sequence length="524" mass="56023">MSYPDQPNQPPQWGQPPSQGQPVYGYPPQGPPGTPYPPQPAQAGPPPRRSRVWMIPVAVVAALALMATMVWASTSVVDRLFGGPQPETVLPGSALVFAKVDLKPTGGQWASYTQFYDRLPDTVKDELGGEEEDFAKTLVEEEFDYLDYETDVEPWLGQRFGVAAWESTDGEPAFAIAIAAEDEDRAAETLARAQSQEEELYYVVEDGFAVITDTQASLNDLDSQVARYGTLDKNETFAADIDEIGSGIANMWMDVGAFAQSSMASSSGEFGSDFDDIEGVGEVTGRVAAVLRVESEYLEFRADSYDMSVDGVTTFAEDVPEGGISALGDLPDNSVIAVGGDGLDGVAQSLWDANRESIEGAPDYADFDGVMREMGVTLPRDFHKLIGTRTAVGFTDFESLDFFGTGDVSFELRLDGADQALWSDFSNEMGADGYGGGPAVTTDGDTTVLSMGTAGTGLLGDDAVFQQTMSGLESSHLGFYMDLRFAAEEGGEAYPEQWGGLGGAIEFSENGGSSTVLRWVPNPS</sequence>
<feature type="compositionally biased region" description="Pro residues" evidence="1">
    <location>
        <begin position="28"/>
        <end position="47"/>
    </location>
</feature>
<dbReference type="OrthoDB" id="5241887at2"/>
<feature type="region of interest" description="Disordered" evidence="1">
    <location>
        <begin position="1"/>
        <end position="48"/>
    </location>
</feature>
<feature type="transmembrane region" description="Helical" evidence="2">
    <location>
        <begin position="52"/>
        <end position="72"/>
    </location>
</feature>
<dbReference type="InterPro" id="IPR021787">
    <property type="entry name" value="DUF3352"/>
</dbReference>
<keyword evidence="2" id="KW-0812">Transmembrane</keyword>
<keyword evidence="2" id="KW-1133">Transmembrane helix</keyword>
<evidence type="ECO:0000313" key="3">
    <source>
        <dbReference type="EMBL" id="TDQ54805.1"/>
    </source>
</evidence>
<protein>
    <submittedName>
        <fullName evidence="3">Uncharacterized protein DUF3352</fullName>
    </submittedName>
</protein>
<keyword evidence="2" id="KW-0472">Membrane</keyword>
<name>A0A4R6V338_9ACTN</name>
<organism evidence="3 4">
    <name type="scientific">Actinorugispora endophytica</name>
    <dbReference type="NCBI Taxonomy" id="1605990"/>
    <lineage>
        <taxon>Bacteria</taxon>
        <taxon>Bacillati</taxon>
        <taxon>Actinomycetota</taxon>
        <taxon>Actinomycetes</taxon>
        <taxon>Streptosporangiales</taxon>
        <taxon>Nocardiopsidaceae</taxon>
        <taxon>Actinorugispora</taxon>
    </lineage>
</organism>
<evidence type="ECO:0000256" key="2">
    <source>
        <dbReference type="SAM" id="Phobius"/>
    </source>
</evidence>